<evidence type="ECO:0000313" key="2">
    <source>
        <dbReference type="Proteomes" id="UP000001693"/>
    </source>
</evidence>
<dbReference type="InterPro" id="IPR059210">
    <property type="entry name" value="MADS4-like"/>
</dbReference>
<dbReference type="EMBL" id="CP001013">
    <property type="protein sequence ID" value="ACB36361.1"/>
    <property type="molecule type" value="Genomic_DNA"/>
</dbReference>
<name>B1XXP2_LEPCP</name>
<evidence type="ECO:0008006" key="3">
    <source>
        <dbReference type="Google" id="ProtNLM"/>
    </source>
</evidence>
<dbReference type="eggNOG" id="ENOG5032RKF">
    <property type="taxonomic scope" value="Bacteria"/>
</dbReference>
<dbReference type="NCBIfam" id="NF047734">
    <property type="entry name" value="antiphage_MADS4"/>
    <property type="match status" value="1"/>
</dbReference>
<reference evidence="1 2" key="1">
    <citation type="submission" date="2008-03" db="EMBL/GenBank/DDBJ databases">
        <title>Complete sequence of Leptothrix cholodnii SP-6.</title>
        <authorList>
            <consortium name="US DOE Joint Genome Institute"/>
            <person name="Copeland A."/>
            <person name="Lucas S."/>
            <person name="Lapidus A."/>
            <person name="Glavina del Rio T."/>
            <person name="Dalin E."/>
            <person name="Tice H."/>
            <person name="Bruce D."/>
            <person name="Goodwin L."/>
            <person name="Pitluck S."/>
            <person name="Chertkov O."/>
            <person name="Brettin T."/>
            <person name="Detter J.C."/>
            <person name="Han C."/>
            <person name="Kuske C.R."/>
            <person name="Schmutz J."/>
            <person name="Larimer F."/>
            <person name="Land M."/>
            <person name="Hauser L."/>
            <person name="Kyrpides N."/>
            <person name="Lykidis A."/>
            <person name="Emerson D."/>
            <person name="Richardson P."/>
        </authorList>
    </citation>
    <scope>NUCLEOTIDE SEQUENCE [LARGE SCALE GENOMIC DNA]</scope>
    <source>
        <strain evidence="2">ATCC 51168 / LMG 8142 / SP-6</strain>
    </source>
</reference>
<gene>
    <name evidence="1" type="ordered locus">Lcho_4109</name>
</gene>
<dbReference type="HOGENOM" id="CLU_1293073_0_0_4"/>
<protein>
    <recommendedName>
        <fullName evidence="3">DUF4276 family protein</fullName>
    </recommendedName>
</protein>
<proteinExistence type="predicted"/>
<keyword evidence="2" id="KW-1185">Reference proteome</keyword>
<sequence>MRDCLFLVADKNMEGVLKGFLSRPGVHASLGCGPFNFDPRRDLHVAHGQNDPGLYTRANEFLQPYAQSHRHATVVIDEEWDGTPGVDEIERRLTGHLIQAGWQQESCCAVVIAPELENWIWQDSPHVCEQLGFEGSYAELRGQLERKGYWRSGEAKPHRPKEAVEEVLRINKIPRSSAIYRDLATRIKTSRCTDSAFLKLRDAMRRWFPVVPS</sequence>
<dbReference type="Proteomes" id="UP000001693">
    <property type="component" value="Chromosome"/>
</dbReference>
<dbReference type="KEGG" id="lch:Lcho_4109"/>
<organism evidence="1 2">
    <name type="scientific">Leptothrix cholodnii (strain ATCC 51168 / LMG 8142 / SP-6)</name>
    <name type="common">Leptothrix discophora (strain SP-6)</name>
    <dbReference type="NCBI Taxonomy" id="395495"/>
    <lineage>
        <taxon>Bacteria</taxon>
        <taxon>Pseudomonadati</taxon>
        <taxon>Pseudomonadota</taxon>
        <taxon>Betaproteobacteria</taxon>
        <taxon>Burkholderiales</taxon>
        <taxon>Sphaerotilaceae</taxon>
        <taxon>Leptothrix</taxon>
    </lineage>
</organism>
<dbReference type="AlphaFoldDB" id="B1XXP2"/>
<evidence type="ECO:0000313" key="1">
    <source>
        <dbReference type="EMBL" id="ACB36361.1"/>
    </source>
</evidence>
<accession>B1XXP2</accession>
<dbReference type="STRING" id="395495.Lcho_4109"/>